<evidence type="ECO:0000313" key="6">
    <source>
        <dbReference type="EMBL" id="MDA3732730.1"/>
    </source>
</evidence>
<keyword evidence="1" id="KW-0560">Oxidoreductase</keyword>
<dbReference type="PANTHER" id="PTHR30524:SF0">
    <property type="entry name" value="ALTRONATE OXIDOREDUCTASE-RELATED"/>
    <property type="match status" value="1"/>
</dbReference>
<comment type="catalytic activity">
    <reaction evidence="3">
        <text>D-mannitol 1-phosphate + NAD(+) = beta-D-fructose 6-phosphate + NADH + H(+)</text>
        <dbReference type="Rhea" id="RHEA:19661"/>
        <dbReference type="ChEBI" id="CHEBI:15378"/>
        <dbReference type="ChEBI" id="CHEBI:57540"/>
        <dbReference type="ChEBI" id="CHEBI:57634"/>
        <dbReference type="ChEBI" id="CHEBI:57945"/>
        <dbReference type="ChEBI" id="CHEBI:61381"/>
        <dbReference type="EC" id="1.1.1.17"/>
    </reaction>
</comment>
<evidence type="ECO:0000256" key="1">
    <source>
        <dbReference type="ARBA" id="ARBA00023002"/>
    </source>
</evidence>
<evidence type="ECO:0000259" key="4">
    <source>
        <dbReference type="Pfam" id="PF01232"/>
    </source>
</evidence>
<reference evidence="6" key="1">
    <citation type="journal article" date="2023" name="Int. J. Syst. Evol. Microbiol.">
        <title>&lt;i&gt;Holtiella tumoricola&lt;/i&gt; gen. nov. sp. nov., isolated from a human clinical sample.</title>
        <authorList>
            <person name="Allen-Vercoe E."/>
            <person name="Daigneault M.C."/>
            <person name="Vancuren S.J."/>
            <person name="Cochrane K."/>
            <person name="O'Neal L.L."/>
            <person name="Sankaranarayanan K."/>
            <person name="Lawson P.A."/>
        </authorList>
    </citation>
    <scope>NUCLEOTIDE SEQUENCE</scope>
    <source>
        <strain evidence="6">CC70A</strain>
    </source>
</reference>
<dbReference type="GO" id="GO:0019698">
    <property type="term" value="P:D-galacturonate catabolic process"/>
    <property type="evidence" value="ECO:0007669"/>
    <property type="project" value="TreeGrafter"/>
</dbReference>
<dbReference type="InterPro" id="IPR008927">
    <property type="entry name" value="6-PGluconate_DH-like_C_sf"/>
</dbReference>
<dbReference type="GO" id="GO:0005829">
    <property type="term" value="C:cytosol"/>
    <property type="evidence" value="ECO:0007669"/>
    <property type="project" value="TreeGrafter"/>
</dbReference>
<evidence type="ECO:0000256" key="2">
    <source>
        <dbReference type="ARBA" id="ARBA00023027"/>
    </source>
</evidence>
<evidence type="ECO:0000313" key="7">
    <source>
        <dbReference type="Proteomes" id="UP001169242"/>
    </source>
</evidence>
<dbReference type="InterPro" id="IPR036291">
    <property type="entry name" value="NAD(P)-bd_dom_sf"/>
</dbReference>
<dbReference type="NCBIfam" id="NF002969">
    <property type="entry name" value="PRK03643.1"/>
    <property type="match status" value="1"/>
</dbReference>
<protein>
    <submittedName>
        <fullName evidence="6">Tagaturonate reductase</fullName>
    </submittedName>
</protein>
<organism evidence="6 7">
    <name type="scientific">Holtiella tumoricola</name>
    <dbReference type="NCBI Taxonomy" id="3018743"/>
    <lineage>
        <taxon>Bacteria</taxon>
        <taxon>Bacillati</taxon>
        <taxon>Bacillota</taxon>
        <taxon>Clostridia</taxon>
        <taxon>Lachnospirales</taxon>
        <taxon>Cellulosilyticaceae</taxon>
        <taxon>Holtiella</taxon>
    </lineage>
</organism>
<dbReference type="Gene3D" id="3.40.50.720">
    <property type="entry name" value="NAD(P)-binding Rossmann-like Domain"/>
    <property type="match status" value="1"/>
</dbReference>
<feature type="domain" description="Mannitol dehydrogenase C-terminal" evidence="5">
    <location>
        <begin position="267"/>
        <end position="470"/>
    </location>
</feature>
<feature type="domain" description="Mannitol dehydrogenase N-terminal" evidence="4">
    <location>
        <begin position="9"/>
        <end position="251"/>
    </location>
</feature>
<gene>
    <name evidence="6" type="ORF">PBV87_14700</name>
</gene>
<keyword evidence="2" id="KW-0520">NAD</keyword>
<evidence type="ECO:0000259" key="5">
    <source>
        <dbReference type="Pfam" id="PF08125"/>
    </source>
</evidence>
<keyword evidence="7" id="KW-1185">Reference proteome</keyword>
<dbReference type="InterPro" id="IPR013328">
    <property type="entry name" value="6PGD_dom2"/>
</dbReference>
<accession>A0AA42DPI8</accession>
<dbReference type="SUPFAM" id="SSF48179">
    <property type="entry name" value="6-phosphogluconate dehydrogenase C-terminal domain-like"/>
    <property type="match status" value="1"/>
</dbReference>
<dbReference type="InterPro" id="IPR013131">
    <property type="entry name" value="Mannitol_DH_N"/>
</dbReference>
<dbReference type="EMBL" id="JAQIFT010000053">
    <property type="protein sequence ID" value="MDA3732730.1"/>
    <property type="molecule type" value="Genomic_DNA"/>
</dbReference>
<dbReference type="GO" id="GO:0019592">
    <property type="term" value="P:mannitol catabolic process"/>
    <property type="evidence" value="ECO:0007669"/>
    <property type="project" value="TreeGrafter"/>
</dbReference>
<comment type="caution">
    <text evidence="6">The sequence shown here is derived from an EMBL/GenBank/DDBJ whole genome shotgun (WGS) entry which is preliminary data.</text>
</comment>
<dbReference type="Gene3D" id="1.10.1040.10">
    <property type="entry name" value="N-(1-d-carboxylethyl)-l-norvaline Dehydrogenase, domain 2"/>
    <property type="match status" value="1"/>
</dbReference>
<dbReference type="RefSeq" id="WP_271012753.1">
    <property type="nucleotide sequence ID" value="NZ_JAQIFT010000053.1"/>
</dbReference>
<dbReference type="AlphaFoldDB" id="A0AA42DPI8"/>
<dbReference type="SUPFAM" id="SSF51735">
    <property type="entry name" value="NAD(P)-binding Rossmann-fold domains"/>
    <property type="match status" value="1"/>
</dbReference>
<dbReference type="GO" id="GO:0008926">
    <property type="term" value="F:mannitol-1-phosphate 5-dehydrogenase activity"/>
    <property type="evidence" value="ECO:0007669"/>
    <property type="project" value="UniProtKB-EC"/>
</dbReference>
<dbReference type="Proteomes" id="UP001169242">
    <property type="component" value="Unassembled WGS sequence"/>
</dbReference>
<name>A0AA42DPI8_9FIRM</name>
<dbReference type="Pfam" id="PF01232">
    <property type="entry name" value="Mannitol_dh"/>
    <property type="match status" value="1"/>
</dbReference>
<dbReference type="Pfam" id="PF08125">
    <property type="entry name" value="Mannitol_dh_C"/>
    <property type="match status" value="1"/>
</dbReference>
<evidence type="ECO:0000256" key="3">
    <source>
        <dbReference type="ARBA" id="ARBA00048615"/>
    </source>
</evidence>
<dbReference type="GO" id="GO:0009026">
    <property type="term" value="F:tagaturonate reductase activity"/>
    <property type="evidence" value="ECO:0007669"/>
    <property type="project" value="TreeGrafter"/>
</dbReference>
<sequence>MKSCGVYKEKILQFGEGNFLRGFTDWMINDINEKDEYEGSIVLCQPIGNFPQICEMINAQKGKYHLAMRGIENGEVIEKVVQITSISRCINAYEHFEELMKIARSEDLEVVISNTTEAGIVYHEGDQLLDKPPHSFPAKITVLLYERYKAFDGALDKGLLFLPVELIDNNGTELKKVVIRYATEWHLEESFIQWIECANKFTNTLVDRIVTGFPKDEIEYFEEKLGYRDQLIVTSEIFNLWVIEGKKEWAEILPIHKGQGNVIWTDDVTPYKKQKVSILNGGHTGTVLAAYLAGYDIVLDFMKDNTFKKYLNQLLFKEVIPTLTLPQEELKQFAYDVCNRFANPYIKHSLLDISLNSCAKFNTRCLPTLLEYVRKMNTLPPTIVFALAAFIKFYQCEQVDDKFIGRRKDGMTYEVRDEQEVLKFFEEVWKAQHVKEVVEKVLSNKEFWGGEDLTNITGLVDMTTQYLKDLEEKDVTDVILTILN</sequence>
<dbReference type="PANTHER" id="PTHR30524">
    <property type="entry name" value="MANNITOL-1-PHOSPHATE 5-DEHYDROGENASE"/>
    <property type="match status" value="1"/>
</dbReference>
<proteinExistence type="predicted"/>
<dbReference type="InterPro" id="IPR013118">
    <property type="entry name" value="Mannitol_DH_C"/>
</dbReference>